<evidence type="ECO:0000313" key="3">
    <source>
        <dbReference type="Proteomes" id="UP000297739"/>
    </source>
</evidence>
<dbReference type="Proteomes" id="UP000297739">
    <property type="component" value="Unassembled WGS sequence"/>
</dbReference>
<protein>
    <submittedName>
        <fullName evidence="2">Uncharacterized protein</fullName>
    </submittedName>
</protein>
<name>A0A4Z0PNB2_9BACT</name>
<dbReference type="AlphaFoldDB" id="A0A4Z0PNB2"/>
<reference evidence="2 3" key="1">
    <citation type="submission" date="2019-04" db="EMBL/GenBank/DDBJ databases">
        <authorList>
            <person name="Feng G."/>
            <person name="Zhang J."/>
            <person name="Zhu H."/>
        </authorList>
    </citation>
    <scope>NUCLEOTIDE SEQUENCE [LARGE SCALE GENOMIC DNA]</scope>
    <source>
        <strain evidence="2 3">JCM 17223</strain>
    </source>
</reference>
<evidence type="ECO:0000313" key="2">
    <source>
        <dbReference type="EMBL" id="TGE18567.1"/>
    </source>
</evidence>
<evidence type="ECO:0000256" key="1">
    <source>
        <dbReference type="SAM" id="SignalP"/>
    </source>
</evidence>
<sequence length="199" mass="22820">MKAVLILAIVIWSTNTFGQTPTNKINGLIINPSKVLESDTILKVVYSKEENQLNKPAFFLNEKFVHETLFTTLNPMQIDSINVVKDSILIDNILYYGQIHIKTKSSYTLKLISLTDLKDKYTNLKNKSVVFMIDGNIINADYDRYMVDENYLLTIIVDKIENSKEKIDLELIKLLTKSEQNIKNSKKIMIRGTEVALTK</sequence>
<feature type="chain" id="PRO_5021449828" evidence="1">
    <location>
        <begin position="19"/>
        <end position="199"/>
    </location>
</feature>
<dbReference type="OrthoDB" id="705436at2"/>
<accession>A0A4Z0PNB2</accession>
<feature type="signal peptide" evidence="1">
    <location>
        <begin position="1"/>
        <end position="18"/>
    </location>
</feature>
<proteinExistence type="predicted"/>
<dbReference type="EMBL" id="SRLD01000006">
    <property type="protein sequence ID" value="TGE18567.1"/>
    <property type="molecule type" value="Genomic_DNA"/>
</dbReference>
<dbReference type="RefSeq" id="WP_135496526.1">
    <property type="nucleotide sequence ID" value="NZ_SRLD01000006.1"/>
</dbReference>
<comment type="caution">
    <text evidence="2">The sequence shown here is derived from an EMBL/GenBank/DDBJ whole genome shotgun (WGS) entry which is preliminary data.</text>
</comment>
<organism evidence="2 3">
    <name type="scientific">Hymenobacter elongatus</name>
    <dbReference type="NCBI Taxonomy" id="877208"/>
    <lineage>
        <taxon>Bacteria</taxon>
        <taxon>Pseudomonadati</taxon>
        <taxon>Bacteroidota</taxon>
        <taxon>Cytophagia</taxon>
        <taxon>Cytophagales</taxon>
        <taxon>Hymenobacteraceae</taxon>
        <taxon>Hymenobacter</taxon>
    </lineage>
</organism>
<gene>
    <name evidence="2" type="ORF">E5J99_04490</name>
</gene>
<keyword evidence="3" id="KW-1185">Reference proteome</keyword>
<keyword evidence="1" id="KW-0732">Signal</keyword>